<accession>A0AB38HU06</accession>
<dbReference type="InterPro" id="IPR005053">
    <property type="entry name" value="MobA_MobL"/>
</dbReference>
<proteinExistence type="inferred from homology"/>
<dbReference type="InterPro" id="IPR027351">
    <property type="entry name" value="(+)RNA_virus_helicase_core_dom"/>
</dbReference>
<dbReference type="GO" id="GO:0005524">
    <property type="term" value="F:ATP binding"/>
    <property type="evidence" value="ECO:0007669"/>
    <property type="project" value="InterPro"/>
</dbReference>
<dbReference type="Gene3D" id="3.40.50.300">
    <property type="entry name" value="P-loop containing nucleotide triphosphate hydrolases"/>
    <property type="match status" value="2"/>
</dbReference>
<comment type="similarity">
    <text evidence="1">Belongs to the MobA/MobL family.</text>
</comment>
<dbReference type="InterPro" id="IPR014136">
    <property type="entry name" value="TraA_Ti"/>
</dbReference>
<keyword evidence="2" id="KW-0184">Conjugation</keyword>
<keyword evidence="8" id="KW-0614">Plasmid</keyword>
<feature type="domain" description="Bartonella effector protein BID" evidence="7">
    <location>
        <begin position="875"/>
        <end position="960"/>
    </location>
</feature>
<protein>
    <submittedName>
        <fullName evidence="8">Ti-type conjugative transfer relaxase TraA</fullName>
    </submittedName>
</protein>
<dbReference type="Gene3D" id="2.30.30.940">
    <property type="match status" value="1"/>
</dbReference>
<feature type="domain" description="MobA/MobL protein" evidence="6">
    <location>
        <begin position="17"/>
        <end position="236"/>
    </location>
</feature>
<feature type="domain" description="(+)RNA virus helicase C-terminal" evidence="5">
    <location>
        <begin position="707"/>
        <end position="752"/>
    </location>
</feature>
<evidence type="ECO:0000256" key="2">
    <source>
        <dbReference type="ARBA" id="ARBA00022971"/>
    </source>
</evidence>
<evidence type="ECO:0000256" key="1">
    <source>
        <dbReference type="ARBA" id="ARBA00010873"/>
    </source>
</evidence>
<feature type="compositionally biased region" description="Basic and acidic residues" evidence="4">
    <location>
        <begin position="787"/>
        <end position="797"/>
    </location>
</feature>
<evidence type="ECO:0000259" key="6">
    <source>
        <dbReference type="Pfam" id="PF03389"/>
    </source>
</evidence>
<sequence length="1102" mass="120918">MAIYHFSMKPIARSGGRSAVASAAYRAAERLTNERDGLTNERDGLTHDFSNRTGVEHAEIVLPAGSSAYWAMKRSALWNAAERAEKRSDARIAREFEIALPHELTPDQRLVLTRAFAEDLANRYGAAVDVAIHRPGGASDIRNSHAHLMMTTRQLTETGLGDKTLLERENRWLLANHLPPSQLQLKDLRQAWEHLANRHLAMAGHDIRIDHRSHLEAGITIEPTEHVGVHATQIDRQGGEVSRVRIDRQSADRNADTIRRRPDEILKLITNEKSVFNRYDIARALHRTINDDAQTFQNAFAAVMASKALVELRPESTSLRGRDGEARYSTVEMVAIEGVIASNVMAMNARQNHGVAKRNVDAAIAAQDRSIQAAGASPGQGLSAEQRQAIEHVTGPAQIAVVIGFAGAGKSTMLAAARQAWEAQGYRVHGAALAGKAAEGLEESSGISSRTLASWEYSWQADRSRLNARDVFVIDEGGMVASRQLARFVGEVRRAGAKLVLVGDHEQLQAIGAGAPFRAIAEAVGHAQLSDVRRQKADWQKQASIDFASHRTADGLSAYAAHGNIQLKANRDDVLKAIIADYVADRSAHPDDTRIAMAHRRDDVRAINAGIRAQLQERGELAKANNPSGDKGEELSYQTNNGRRAFGRGDRIVFLENDRDLAVKNGMLGEVIAVAPDAIQVRLDGKAQTQDGQRQVTVPVNRYQSFDHGYATTIHKTQGSTVDRSFVLASTTMDRHLTYVAMTRHREAVQLYAGLDAFKTERALTEALSRSGVKETTLDYTHDFANRRGMEDRRGQGESDVASHGISKGIQPIPDTAVPRPMQEPQPLAARSIADGGAAHQHRSDDERGDDRRVLIAAVKTYAMSVEAVGRSKAMVAFERDWEAAKQLAPQLFKDAPAAMGALRGRILDENADPVALANQLSASPETFGALAGKTGLFGDNAERKHALSRIDALASHVRQSAKTWQRRLAAECGSERWKREKQDVVEVLGPSRRSEALLRQLDDLPYTDKAKFVEQLAGTPEGRRALAEAKDIVTAIETRFGRADPSDLADQLKRMGPDQAGDIERIRQVVRLADRSHRAELTQQMELERSLSRTKSLGLSL</sequence>
<dbReference type="CDD" id="cd18809">
    <property type="entry name" value="SF1_C_RecD"/>
    <property type="match status" value="1"/>
</dbReference>
<geneLocation type="plasmid" evidence="8">
    <name>pSM92_Rh03</name>
</geneLocation>
<dbReference type="InterPro" id="IPR041533">
    <property type="entry name" value="Bep_BID"/>
</dbReference>
<dbReference type="CDD" id="cd17933">
    <property type="entry name" value="DEXSc_RecD-like"/>
    <property type="match status" value="1"/>
</dbReference>
<name>A0AB38HU06_9HYPH</name>
<reference evidence="8 9" key="1">
    <citation type="submission" date="2019-02" db="EMBL/GenBank/DDBJ databases">
        <title>The genomic architecture of introgression among sibling species of bacteria.</title>
        <authorList>
            <person name="Cavassim M.I.A."/>
            <person name="Moeskjaer S."/>
            <person name="Moslemi C."/>
            <person name="Fields B."/>
            <person name="Bachmann A."/>
            <person name="Vilhjalmsson B."/>
            <person name="Schierup M.H."/>
            <person name="Young J.P.W."/>
            <person name="Andersen S.U."/>
        </authorList>
    </citation>
    <scope>NUCLEOTIDE SEQUENCE [LARGE SCALE GENOMIC DNA]</scope>
    <source>
        <strain evidence="8 9">SM92</strain>
        <plasmid evidence="8">pSM92_Rh03</plasmid>
    </source>
</reference>
<dbReference type="EMBL" id="SIMR01000004">
    <property type="protein sequence ID" value="TBC04650.1"/>
    <property type="molecule type" value="Genomic_DNA"/>
</dbReference>
<evidence type="ECO:0000259" key="5">
    <source>
        <dbReference type="Pfam" id="PF01443"/>
    </source>
</evidence>
<dbReference type="Pfam" id="PF17841">
    <property type="entry name" value="Bep_C_terminal"/>
    <property type="match status" value="1"/>
</dbReference>
<dbReference type="AlphaFoldDB" id="A0AB38HU06"/>
<organism evidence="8 9">
    <name type="scientific">Rhizobium ruizarguesonis</name>
    <dbReference type="NCBI Taxonomy" id="2081791"/>
    <lineage>
        <taxon>Bacteria</taxon>
        <taxon>Pseudomonadati</taxon>
        <taxon>Pseudomonadota</taxon>
        <taxon>Alphaproteobacteria</taxon>
        <taxon>Hyphomicrobiales</taxon>
        <taxon>Rhizobiaceae</taxon>
        <taxon>Rhizobium/Agrobacterium group</taxon>
        <taxon>Rhizobium</taxon>
    </lineage>
</organism>
<dbReference type="Gene3D" id="3.30.930.30">
    <property type="match status" value="1"/>
</dbReference>
<keyword evidence="3" id="KW-0175">Coiled coil</keyword>
<dbReference type="NCBIfam" id="NF041496">
    <property type="entry name" value="MobQ"/>
    <property type="match status" value="1"/>
</dbReference>
<comment type="caution">
    <text evidence="8">The sequence shown here is derived from an EMBL/GenBank/DDBJ whole genome shotgun (WGS) entry which is preliminary data.</text>
</comment>
<evidence type="ECO:0000259" key="7">
    <source>
        <dbReference type="Pfam" id="PF17841"/>
    </source>
</evidence>
<feature type="region of interest" description="Disordered" evidence="4">
    <location>
        <begin position="787"/>
        <end position="823"/>
    </location>
</feature>
<dbReference type="Pfam" id="PF01443">
    <property type="entry name" value="Viral_helicase1"/>
    <property type="match status" value="1"/>
</dbReference>
<dbReference type="Pfam" id="PF03389">
    <property type="entry name" value="MobA_MobL"/>
    <property type="match status" value="1"/>
</dbReference>
<evidence type="ECO:0000313" key="8">
    <source>
        <dbReference type="EMBL" id="TBC04650.1"/>
    </source>
</evidence>
<dbReference type="RefSeq" id="WP_130721084.1">
    <property type="nucleotide sequence ID" value="NZ_SIMQ01000006.1"/>
</dbReference>
<dbReference type="Proteomes" id="UP000294215">
    <property type="component" value="Unassembled WGS sequence"/>
</dbReference>
<evidence type="ECO:0000256" key="3">
    <source>
        <dbReference type="SAM" id="Coils"/>
    </source>
</evidence>
<dbReference type="InterPro" id="IPR027417">
    <property type="entry name" value="P-loop_NTPase"/>
</dbReference>
<feature type="coiled-coil region" evidence="3">
    <location>
        <begin position="21"/>
        <end position="48"/>
    </location>
</feature>
<dbReference type="SUPFAM" id="SSF52540">
    <property type="entry name" value="P-loop containing nucleoside triphosphate hydrolases"/>
    <property type="match status" value="2"/>
</dbReference>
<feature type="compositionally biased region" description="Basic and acidic residues" evidence="4">
    <location>
        <begin position="842"/>
        <end position="851"/>
    </location>
</feature>
<dbReference type="Pfam" id="PF13604">
    <property type="entry name" value="AAA_30"/>
    <property type="match status" value="1"/>
</dbReference>
<feature type="region of interest" description="Disordered" evidence="4">
    <location>
        <begin position="618"/>
        <end position="641"/>
    </location>
</feature>
<evidence type="ECO:0000313" key="9">
    <source>
        <dbReference type="Proteomes" id="UP000294215"/>
    </source>
</evidence>
<feature type="region of interest" description="Disordered" evidence="4">
    <location>
        <begin position="832"/>
        <end position="851"/>
    </location>
</feature>
<evidence type="ECO:0000256" key="4">
    <source>
        <dbReference type="SAM" id="MobiDB-lite"/>
    </source>
</evidence>
<dbReference type="NCBIfam" id="TIGR02768">
    <property type="entry name" value="TraA_Ti"/>
    <property type="match status" value="1"/>
</dbReference>
<gene>
    <name evidence="8" type="primary">traA</name>
    <name evidence="8" type="ORF">ELH40_34760</name>
</gene>